<gene>
    <name evidence="1" type="ORF">O6H91_08G074000</name>
</gene>
<protein>
    <submittedName>
        <fullName evidence="1">Uncharacterized protein</fullName>
    </submittedName>
</protein>
<name>A0ACC2CYZ8_DIPCM</name>
<reference evidence="2" key="1">
    <citation type="journal article" date="2024" name="Proc. Natl. Acad. Sci. U.S.A.">
        <title>Extraordinary preservation of gene collinearity over three hundred million years revealed in homosporous lycophytes.</title>
        <authorList>
            <person name="Li C."/>
            <person name="Wickell D."/>
            <person name="Kuo L.Y."/>
            <person name="Chen X."/>
            <person name="Nie B."/>
            <person name="Liao X."/>
            <person name="Peng D."/>
            <person name="Ji J."/>
            <person name="Jenkins J."/>
            <person name="Williams M."/>
            <person name="Shu S."/>
            <person name="Plott C."/>
            <person name="Barry K."/>
            <person name="Rajasekar S."/>
            <person name="Grimwood J."/>
            <person name="Han X."/>
            <person name="Sun S."/>
            <person name="Hou Z."/>
            <person name="He W."/>
            <person name="Dai G."/>
            <person name="Sun C."/>
            <person name="Schmutz J."/>
            <person name="Leebens-Mack J.H."/>
            <person name="Li F.W."/>
            <person name="Wang L."/>
        </authorList>
    </citation>
    <scope>NUCLEOTIDE SEQUENCE [LARGE SCALE GENOMIC DNA]</scope>
    <source>
        <strain evidence="2">cv. PW_Plant_1</strain>
    </source>
</reference>
<sequence length="347" mass="38130">MALIIGTNDGRDATPIKICSGIMANNRVALVSSRDHLKGIRLWLVKGWADNFIAGGTASVLSKVILQPFDTTKTLLQASKEVRGNYSNLRQCMAGLVKEKGVGGLYTGFIASLAVSAPSSAVFAACYELSKNVIEKAALSPQLHLAPLRQCAPILAASFGNIVASIVRVPPEVIKQRVQAGLHRNVFHATQSVWKEGGLRGFYCGYSSMVLRDIPYSVLQFTTFEFLKRRFRHTQQVYQDQESGKIIKTQKILVSDIWMGAVAGAVASILTTPLDVIKTRLMTQQISGGMPYAGFRSTFKQIWLEEGYLGFGRGMLPRVLYKVPASALFLVCYEAMKRILHSARKPQ</sequence>
<dbReference type="EMBL" id="CM055099">
    <property type="protein sequence ID" value="KAJ7547195.1"/>
    <property type="molecule type" value="Genomic_DNA"/>
</dbReference>
<accession>A0ACC2CYZ8</accession>
<organism evidence="1 2">
    <name type="scientific">Diphasiastrum complanatum</name>
    <name type="common">Issler's clubmoss</name>
    <name type="synonym">Lycopodium complanatum</name>
    <dbReference type="NCBI Taxonomy" id="34168"/>
    <lineage>
        <taxon>Eukaryota</taxon>
        <taxon>Viridiplantae</taxon>
        <taxon>Streptophyta</taxon>
        <taxon>Embryophyta</taxon>
        <taxon>Tracheophyta</taxon>
        <taxon>Lycopodiopsida</taxon>
        <taxon>Lycopodiales</taxon>
        <taxon>Lycopodiaceae</taxon>
        <taxon>Lycopodioideae</taxon>
        <taxon>Diphasiastrum</taxon>
    </lineage>
</organism>
<proteinExistence type="predicted"/>
<keyword evidence="2" id="KW-1185">Reference proteome</keyword>
<comment type="caution">
    <text evidence="1">The sequence shown here is derived from an EMBL/GenBank/DDBJ whole genome shotgun (WGS) entry which is preliminary data.</text>
</comment>
<evidence type="ECO:0000313" key="2">
    <source>
        <dbReference type="Proteomes" id="UP001162992"/>
    </source>
</evidence>
<evidence type="ECO:0000313" key="1">
    <source>
        <dbReference type="EMBL" id="KAJ7547195.1"/>
    </source>
</evidence>
<dbReference type="Proteomes" id="UP001162992">
    <property type="component" value="Chromosome 8"/>
</dbReference>